<sequence>MVVTWNVLSVRNQTQNSAYHPSAAVFSRMVR</sequence>
<evidence type="ECO:0000313" key="1">
    <source>
        <dbReference type="EMBL" id="SVA60595.1"/>
    </source>
</evidence>
<reference evidence="1" key="1">
    <citation type="submission" date="2018-05" db="EMBL/GenBank/DDBJ databases">
        <authorList>
            <person name="Lanie J.A."/>
            <person name="Ng W.-L."/>
            <person name="Kazmierczak K.M."/>
            <person name="Andrzejewski T.M."/>
            <person name="Davidsen T.M."/>
            <person name="Wayne K.J."/>
            <person name="Tettelin H."/>
            <person name="Glass J.I."/>
            <person name="Rusch D."/>
            <person name="Podicherti R."/>
            <person name="Tsui H.-C.T."/>
            <person name="Winkler M.E."/>
        </authorList>
    </citation>
    <scope>NUCLEOTIDE SEQUENCE</scope>
</reference>
<name>A0A381X761_9ZZZZ</name>
<proteinExistence type="predicted"/>
<protein>
    <submittedName>
        <fullName evidence="1">Uncharacterized protein</fullName>
    </submittedName>
</protein>
<accession>A0A381X761</accession>
<dbReference type="EMBL" id="UINC01014153">
    <property type="protein sequence ID" value="SVA60595.1"/>
    <property type="molecule type" value="Genomic_DNA"/>
</dbReference>
<dbReference type="AlphaFoldDB" id="A0A381X761"/>
<gene>
    <name evidence="1" type="ORF">METZ01_LOCUS113449</name>
</gene>
<organism evidence="1">
    <name type="scientific">marine metagenome</name>
    <dbReference type="NCBI Taxonomy" id="408172"/>
    <lineage>
        <taxon>unclassified sequences</taxon>
        <taxon>metagenomes</taxon>
        <taxon>ecological metagenomes</taxon>
    </lineage>
</organism>